<accession>A0ACB9QWB7</accession>
<gene>
    <name evidence="1" type="ORF">MLD38_019226</name>
</gene>
<organism evidence="1 2">
    <name type="scientific">Melastoma candidum</name>
    <dbReference type="NCBI Taxonomy" id="119954"/>
    <lineage>
        <taxon>Eukaryota</taxon>
        <taxon>Viridiplantae</taxon>
        <taxon>Streptophyta</taxon>
        <taxon>Embryophyta</taxon>
        <taxon>Tracheophyta</taxon>
        <taxon>Spermatophyta</taxon>
        <taxon>Magnoliopsida</taxon>
        <taxon>eudicotyledons</taxon>
        <taxon>Gunneridae</taxon>
        <taxon>Pentapetalae</taxon>
        <taxon>rosids</taxon>
        <taxon>malvids</taxon>
        <taxon>Myrtales</taxon>
        <taxon>Melastomataceae</taxon>
        <taxon>Melastomatoideae</taxon>
        <taxon>Melastomateae</taxon>
        <taxon>Melastoma</taxon>
    </lineage>
</organism>
<evidence type="ECO:0000313" key="2">
    <source>
        <dbReference type="Proteomes" id="UP001057402"/>
    </source>
</evidence>
<name>A0ACB9QWB7_9MYRT</name>
<keyword evidence="2" id="KW-1185">Reference proteome</keyword>
<reference evidence="2" key="1">
    <citation type="journal article" date="2023" name="Front. Plant Sci.">
        <title>Chromosomal-level genome assembly of Melastoma candidum provides insights into trichome evolution.</title>
        <authorList>
            <person name="Zhong Y."/>
            <person name="Wu W."/>
            <person name="Sun C."/>
            <person name="Zou P."/>
            <person name="Liu Y."/>
            <person name="Dai S."/>
            <person name="Zhou R."/>
        </authorList>
    </citation>
    <scope>NUCLEOTIDE SEQUENCE [LARGE SCALE GENOMIC DNA]</scope>
</reference>
<sequence>MEMMMGGGPEQKAFGYAAKDSSGLLSPFHFTRRANGDRDITMKVLYCGICHSDLDMITNKHGISSYPIVPGSISIEQILFCSCV</sequence>
<evidence type="ECO:0000313" key="1">
    <source>
        <dbReference type="EMBL" id="KAI4370935.1"/>
    </source>
</evidence>
<protein>
    <submittedName>
        <fullName evidence="1">Uncharacterized protein</fullName>
    </submittedName>
</protein>
<dbReference type="EMBL" id="CM042884">
    <property type="protein sequence ID" value="KAI4370935.1"/>
    <property type="molecule type" value="Genomic_DNA"/>
</dbReference>
<dbReference type="Proteomes" id="UP001057402">
    <property type="component" value="Chromosome 5"/>
</dbReference>
<comment type="caution">
    <text evidence="1">The sequence shown here is derived from an EMBL/GenBank/DDBJ whole genome shotgun (WGS) entry which is preliminary data.</text>
</comment>
<proteinExistence type="predicted"/>